<keyword evidence="3" id="KW-1185">Reference proteome</keyword>
<dbReference type="AlphaFoldDB" id="A0A1M4T6A1"/>
<dbReference type="InterPro" id="IPR014710">
    <property type="entry name" value="RmlC-like_jellyroll"/>
</dbReference>
<gene>
    <name evidence="2" type="ORF">SAMN05444362_101247</name>
</gene>
<dbReference type="Gene3D" id="2.60.120.10">
    <property type="entry name" value="Jelly Rolls"/>
    <property type="match status" value="1"/>
</dbReference>
<proteinExistence type="predicted"/>
<sequence>MQYCKLYNIISGYIELEEQNKELVRTVFKYEFAEKGKTLISSGEYTDKAFFIISGYLKYFKMLDSGKELIIHLYSPDNFAISLNSFFLGTKAEESLQAITDCEYLWITKSDLEKLYSTSYEWHNFGRKLLESALIEKEERVIDQLTLTGQDKYMKLLKNHPDILQNVPVKYIASFIGIEPESLSRIRKMN</sequence>
<dbReference type="GO" id="GO:0016301">
    <property type="term" value="F:kinase activity"/>
    <property type="evidence" value="ECO:0007669"/>
    <property type="project" value="UniProtKB-KW"/>
</dbReference>
<evidence type="ECO:0000313" key="3">
    <source>
        <dbReference type="Proteomes" id="UP000184480"/>
    </source>
</evidence>
<dbReference type="RefSeq" id="WP_062175352.1">
    <property type="nucleotide sequence ID" value="NZ_BBXL01000001.1"/>
</dbReference>
<dbReference type="EMBL" id="FQUC01000001">
    <property type="protein sequence ID" value="SHE39971.1"/>
    <property type="molecule type" value="Genomic_DNA"/>
</dbReference>
<reference evidence="3" key="1">
    <citation type="submission" date="2016-11" db="EMBL/GenBank/DDBJ databases">
        <authorList>
            <person name="Varghese N."/>
            <person name="Submissions S."/>
        </authorList>
    </citation>
    <scope>NUCLEOTIDE SEQUENCE [LARGE SCALE GENOMIC DNA]</scope>
    <source>
        <strain evidence="3">DSM 27370</strain>
    </source>
</reference>
<dbReference type="CDD" id="cd00038">
    <property type="entry name" value="CAP_ED"/>
    <property type="match status" value="1"/>
</dbReference>
<dbReference type="InterPro" id="IPR000595">
    <property type="entry name" value="cNMP-bd_dom"/>
</dbReference>
<evidence type="ECO:0000259" key="1">
    <source>
        <dbReference type="PROSITE" id="PS50042"/>
    </source>
</evidence>
<organism evidence="2 3">
    <name type="scientific">Dysgonomonas macrotermitis</name>
    <dbReference type="NCBI Taxonomy" id="1346286"/>
    <lineage>
        <taxon>Bacteria</taxon>
        <taxon>Pseudomonadati</taxon>
        <taxon>Bacteroidota</taxon>
        <taxon>Bacteroidia</taxon>
        <taxon>Bacteroidales</taxon>
        <taxon>Dysgonomonadaceae</taxon>
        <taxon>Dysgonomonas</taxon>
    </lineage>
</organism>
<dbReference type="Pfam" id="PF00027">
    <property type="entry name" value="cNMP_binding"/>
    <property type="match status" value="1"/>
</dbReference>
<feature type="domain" description="Cyclic nucleotide-binding" evidence="1">
    <location>
        <begin position="17"/>
        <end position="115"/>
    </location>
</feature>
<name>A0A1M4T6A1_9BACT</name>
<dbReference type="STRING" id="1346286.SAMN05444362_101247"/>
<dbReference type="PROSITE" id="PS50042">
    <property type="entry name" value="CNMP_BINDING_3"/>
    <property type="match status" value="1"/>
</dbReference>
<accession>A0A1M4T6A1</accession>
<keyword evidence="2" id="KW-0418">Kinase</keyword>
<dbReference type="Proteomes" id="UP000184480">
    <property type="component" value="Unassembled WGS sequence"/>
</dbReference>
<evidence type="ECO:0000313" key="2">
    <source>
        <dbReference type="EMBL" id="SHE39971.1"/>
    </source>
</evidence>
<protein>
    <submittedName>
        <fullName evidence="2">cAMP-binding domain of CRP or a regulatory subunit of cAMP-dependent protein kinases</fullName>
    </submittedName>
</protein>
<dbReference type="SUPFAM" id="SSF51206">
    <property type="entry name" value="cAMP-binding domain-like"/>
    <property type="match status" value="1"/>
</dbReference>
<keyword evidence="2" id="KW-0808">Transferase</keyword>
<dbReference type="InterPro" id="IPR018490">
    <property type="entry name" value="cNMP-bd_dom_sf"/>
</dbReference>
<dbReference type="OrthoDB" id="680421at2"/>